<evidence type="ECO:0000259" key="7">
    <source>
        <dbReference type="PROSITE" id="PS50119"/>
    </source>
</evidence>
<feature type="compositionally biased region" description="Low complexity" evidence="5">
    <location>
        <begin position="146"/>
        <end position="176"/>
    </location>
</feature>
<dbReference type="InterPro" id="IPR050143">
    <property type="entry name" value="TRIM/RBCC"/>
</dbReference>
<evidence type="ECO:0000256" key="2">
    <source>
        <dbReference type="ARBA" id="ARBA00022771"/>
    </source>
</evidence>
<dbReference type="SUPFAM" id="SSF57863">
    <property type="entry name" value="ArfGap/RecO-like zinc finger"/>
    <property type="match status" value="1"/>
</dbReference>
<proteinExistence type="predicted"/>
<accession>A0ABD0KZR9</accession>
<dbReference type="PANTHER" id="PTHR24103">
    <property type="entry name" value="E3 UBIQUITIN-PROTEIN LIGASE TRIM"/>
    <property type="match status" value="1"/>
</dbReference>
<comment type="caution">
    <text evidence="8">The sequence shown here is derived from an EMBL/GenBank/DDBJ whole genome shotgun (WGS) entry which is preliminary data.</text>
</comment>
<feature type="compositionally biased region" description="Polar residues" evidence="5">
    <location>
        <begin position="266"/>
        <end position="311"/>
    </location>
</feature>
<dbReference type="Proteomes" id="UP001519460">
    <property type="component" value="Unassembled WGS sequence"/>
</dbReference>
<organism evidence="8 9">
    <name type="scientific">Batillaria attramentaria</name>
    <dbReference type="NCBI Taxonomy" id="370345"/>
    <lineage>
        <taxon>Eukaryota</taxon>
        <taxon>Metazoa</taxon>
        <taxon>Spiralia</taxon>
        <taxon>Lophotrochozoa</taxon>
        <taxon>Mollusca</taxon>
        <taxon>Gastropoda</taxon>
        <taxon>Caenogastropoda</taxon>
        <taxon>Sorbeoconcha</taxon>
        <taxon>Cerithioidea</taxon>
        <taxon>Batillariidae</taxon>
        <taxon>Batillaria</taxon>
    </lineage>
</organism>
<feature type="region of interest" description="Disordered" evidence="5">
    <location>
        <begin position="402"/>
        <end position="424"/>
    </location>
</feature>
<evidence type="ECO:0000259" key="6">
    <source>
        <dbReference type="PROSITE" id="PS50089"/>
    </source>
</evidence>
<feature type="compositionally biased region" description="Polar residues" evidence="5">
    <location>
        <begin position="181"/>
        <end position="220"/>
    </location>
</feature>
<dbReference type="InterPro" id="IPR038508">
    <property type="entry name" value="ArfGAP_dom_sf"/>
</dbReference>
<dbReference type="Gene3D" id="3.30.40.10">
    <property type="entry name" value="Zinc/RING finger domain, C3HC4 (zinc finger)"/>
    <property type="match status" value="1"/>
</dbReference>
<feature type="region of interest" description="Disordered" evidence="5">
    <location>
        <begin position="146"/>
        <end position="311"/>
    </location>
</feature>
<sequence length="511" mass="55381">MEFAQSTHAQQDFTDCPLCKSLCLGSVILPCGHLVCRKCLRQTLADKGENNACPFCGHRIPRRQGQTISELAEQLGKDLIFEKLVAAKLSCQDNGFCLVCPDKSATTVCLDCGEMYCDRCSKAHRQMGVSKDHVQQCLTEIVRSSPSTAGSSLSAGSDGSSASQASQSSTQQPDTAFLPVPQNSTQQSDPASSPVVQNSTQQSDPTSSPVVQNSTQQSDGNPLPVSHHSTQQSDSAPLPDSQNRTQRSDGNPLQVSHHSDQQSDSTPLLVTQNTSQQPTSAKPPVLQNSMSASYPDTTHPGQSSQLDSLKQQAERFREGASQLDVSAGVVEANVAQLHQVKKRLERHKLLLTTYISHLEDPEDALRDNVTTMQPRLKRILEDCRPPQAALATVTKHINSLMQAEPRSGERSPKPTTSPLDPKTLTPRRLFVTRPSTPLDKSVDGPWISSIATTRDGRLVMADQSNRMIKVAVMSNPASGLQGVAFDVIPKRVTIVRDGQVAVTVNTKSIYF</sequence>
<evidence type="ECO:0000313" key="9">
    <source>
        <dbReference type="Proteomes" id="UP001519460"/>
    </source>
</evidence>
<evidence type="ECO:0000256" key="4">
    <source>
        <dbReference type="PROSITE-ProRule" id="PRU00024"/>
    </source>
</evidence>
<feature type="domain" description="B box-type" evidence="7">
    <location>
        <begin position="92"/>
        <end position="133"/>
    </location>
</feature>
<gene>
    <name evidence="8" type="ORF">BaRGS_00016039</name>
</gene>
<evidence type="ECO:0008006" key="10">
    <source>
        <dbReference type="Google" id="ProtNLM"/>
    </source>
</evidence>
<keyword evidence="3" id="KW-0862">Zinc</keyword>
<dbReference type="SUPFAM" id="SSF57850">
    <property type="entry name" value="RING/U-box"/>
    <property type="match status" value="1"/>
</dbReference>
<protein>
    <recommendedName>
        <fullName evidence="10">RING-type domain-containing protein</fullName>
    </recommendedName>
</protein>
<dbReference type="InterPro" id="IPR001841">
    <property type="entry name" value="Znf_RING"/>
</dbReference>
<dbReference type="PROSITE" id="PS00518">
    <property type="entry name" value="ZF_RING_1"/>
    <property type="match status" value="1"/>
</dbReference>
<dbReference type="Gene3D" id="1.10.220.150">
    <property type="entry name" value="Arf GTPase activating protein"/>
    <property type="match status" value="1"/>
</dbReference>
<dbReference type="CDD" id="cd19757">
    <property type="entry name" value="Bbox1"/>
    <property type="match status" value="1"/>
</dbReference>
<evidence type="ECO:0000313" key="8">
    <source>
        <dbReference type="EMBL" id="KAK7492734.1"/>
    </source>
</evidence>
<dbReference type="InterPro" id="IPR037278">
    <property type="entry name" value="ARFGAP/RecO"/>
</dbReference>
<dbReference type="InterPro" id="IPR013083">
    <property type="entry name" value="Znf_RING/FYVE/PHD"/>
</dbReference>
<evidence type="ECO:0000256" key="1">
    <source>
        <dbReference type="ARBA" id="ARBA00022723"/>
    </source>
</evidence>
<feature type="domain" description="RING-type" evidence="6">
    <location>
        <begin position="16"/>
        <end position="56"/>
    </location>
</feature>
<dbReference type="InterPro" id="IPR017907">
    <property type="entry name" value="Znf_RING_CS"/>
</dbReference>
<dbReference type="PROSITE" id="PS50119">
    <property type="entry name" value="ZF_BBOX"/>
    <property type="match status" value="1"/>
</dbReference>
<keyword evidence="2 4" id="KW-0863">Zinc-finger</keyword>
<reference evidence="8 9" key="1">
    <citation type="journal article" date="2023" name="Sci. Data">
        <title>Genome assembly of the Korean intertidal mud-creeper Batillaria attramentaria.</title>
        <authorList>
            <person name="Patra A.K."/>
            <person name="Ho P.T."/>
            <person name="Jun S."/>
            <person name="Lee S.J."/>
            <person name="Kim Y."/>
            <person name="Won Y.J."/>
        </authorList>
    </citation>
    <scope>NUCLEOTIDE SEQUENCE [LARGE SCALE GENOMIC DNA]</scope>
    <source>
        <strain evidence="8">Wonlab-2016</strain>
    </source>
</reference>
<name>A0ABD0KZR9_9CAEN</name>
<dbReference type="InterPro" id="IPR000315">
    <property type="entry name" value="Znf_B-box"/>
</dbReference>
<evidence type="ECO:0000256" key="3">
    <source>
        <dbReference type="ARBA" id="ARBA00022833"/>
    </source>
</evidence>
<feature type="non-terminal residue" evidence="8">
    <location>
        <position position="511"/>
    </location>
</feature>
<dbReference type="Pfam" id="PF22586">
    <property type="entry name" value="ANCHR-like_BBOX"/>
    <property type="match status" value="1"/>
</dbReference>
<dbReference type="GO" id="GO:0008270">
    <property type="term" value="F:zinc ion binding"/>
    <property type="evidence" value="ECO:0007669"/>
    <property type="project" value="UniProtKB-KW"/>
</dbReference>
<dbReference type="SMART" id="SM00184">
    <property type="entry name" value="RING"/>
    <property type="match status" value="2"/>
</dbReference>
<feature type="compositionally biased region" description="Polar residues" evidence="5">
    <location>
        <begin position="227"/>
        <end position="254"/>
    </location>
</feature>
<dbReference type="AlphaFoldDB" id="A0ABD0KZR9"/>
<keyword evidence="9" id="KW-1185">Reference proteome</keyword>
<dbReference type="PROSITE" id="PS50089">
    <property type="entry name" value="ZF_RING_2"/>
    <property type="match status" value="1"/>
</dbReference>
<dbReference type="EMBL" id="JACVVK020000100">
    <property type="protein sequence ID" value="KAK7492734.1"/>
    <property type="molecule type" value="Genomic_DNA"/>
</dbReference>
<dbReference type="Pfam" id="PF14447">
    <property type="entry name" value="Prok-RING_4"/>
    <property type="match status" value="1"/>
</dbReference>
<dbReference type="CDD" id="cd16449">
    <property type="entry name" value="RING-HC"/>
    <property type="match status" value="1"/>
</dbReference>
<keyword evidence="1" id="KW-0479">Metal-binding</keyword>
<evidence type="ECO:0000256" key="5">
    <source>
        <dbReference type="SAM" id="MobiDB-lite"/>
    </source>
</evidence>